<dbReference type="EMBL" id="JACDUR010000002">
    <property type="protein sequence ID" value="MBA2891166.1"/>
    <property type="molecule type" value="Genomic_DNA"/>
</dbReference>
<keyword evidence="3 6" id="KW-0378">Hydrolase</keyword>
<comment type="caution">
    <text evidence="6">The sequence shown here is derived from an EMBL/GenBank/DDBJ whole genome shotgun (WGS) entry which is preliminary data.</text>
</comment>
<keyword evidence="7" id="KW-1185">Reference proteome</keyword>
<organism evidence="6 7">
    <name type="scientific">Nonomuraea soli</name>
    <dbReference type="NCBI Taxonomy" id="1032476"/>
    <lineage>
        <taxon>Bacteria</taxon>
        <taxon>Bacillati</taxon>
        <taxon>Actinomycetota</taxon>
        <taxon>Actinomycetes</taxon>
        <taxon>Streptosporangiales</taxon>
        <taxon>Streptosporangiaceae</taxon>
        <taxon>Nonomuraea</taxon>
    </lineage>
</organism>
<sequence length="251" mass="27543">MKIHHLNCGSMRPRGTSPTVCHVLLIEHDTGLVLVDTGIDTHIPLVSKWLLNPALDPVQTITAQLKARGINRTDVTDIVLTHLDFDHAGALPRFPHARIHLHADEHTARTHSRYQPAQWAHHPRWTTYHGAGQPWIGGLTALPLDGLDDLFLVPLPGHSPGHCGVAVHTGGPTPWLLHAGDAYFNRHPDRPTRLSEAMVATHHRTRQATRRRLDHLPADTVRVFSAHDAAELATLATPAPADSPPPPPPAR</sequence>
<evidence type="ECO:0000256" key="2">
    <source>
        <dbReference type="ARBA" id="ARBA00022723"/>
    </source>
</evidence>
<dbReference type="InterPro" id="IPR001279">
    <property type="entry name" value="Metallo-B-lactamas"/>
</dbReference>
<dbReference type="Pfam" id="PF00753">
    <property type="entry name" value="Lactamase_B"/>
    <property type="match status" value="1"/>
</dbReference>
<evidence type="ECO:0000256" key="1">
    <source>
        <dbReference type="ARBA" id="ARBA00007749"/>
    </source>
</evidence>
<name>A0A7W0CHE9_9ACTN</name>
<dbReference type="PANTHER" id="PTHR42978">
    <property type="entry name" value="QUORUM-QUENCHING LACTONASE YTNP-RELATED-RELATED"/>
    <property type="match status" value="1"/>
</dbReference>
<evidence type="ECO:0000259" key="5">
    <source>
        <dbReference type="SMART" id="SM00849"/>
    </source>
</evidence>
<dbReference type="InterPro" id="IPR051013">
    <property type="entry name" value="MBL_superfamily_lactonases"/>
</dbReference>
<dbReference type="GO" id="GO:0016787">
    <property type="term" value="F:hydrolase activity"/>
    <property type="evidence" value="ECO:0007669"/>
    <property type="project" value="UniProtKB-KW"/>
</dbReference>
<dbReference type="GO" id="GO:0046872">
    <property type="term" value="F:metal ion binding"/>
    <property type="evidence" value="ECO:0007669"/>
    <property type="project" value="UniProtKB-KW"/>
</dbReference>
<dbReference type="AlphaFoldDB" id="A0A7W0CHE9"/>
<reference evidence="6 7" key="1">
    <citation type="submission" date="2020-07" db="EMBL/GenBank/DDBJ databases">
        <title>Genomic Encyclopedia of Type Strains, Phase IV (KMG-IV): sequencing the most valuable type-strain genomes for metagenomic binning, comparative biology and taxonomic classification.</title>
        <authorList>
            <person name="Goeker M."/>
        </authorList>
    </citation>
    <scope>NUCLEOTIDE SEQUENCE [LARGE SCALE GENOMIC DNA]</scope>
    <source>
        <strain evidence="6 7">DSM 45533</strain>
    </source>
</reference>
<comment type="similarity">
    <text evidence="1">Belongs to the metallo-beta-lactamase superfamily.</text>
</comment>
<evidence type="ECO:0000256" key="3">
    <source>
        <dbReference type="ARBA" id="ARBA00022801"/>
    </source>
</evidence>
<dbReference type="SMART" id="SM00849">
    <property type="entry name" value="Lactamase_B"/>
    <property type="match status" value="1"/>
</dbReference>
<dbReference type="SUPFAM" id="SSF56281">
    <property type="entry name" value="Metallo-hydrolase/oxidoreductase"/>
    <property type="match status" value="1"/>
</dbReference>
<protein>
    <submittedName>
        <fullName evidence="6">Glyoxylase-like metal-dependent hydrolase (Beta-lactamase superfamily II)</fullName>
    </submittedName>
</protein>
<keyword evidence="2" id="KW-0479">Metal-binding</keyword>
<keyword evidence="4" id="KW-0862">Zinc</keyword>
<gene>
    <name evidence="6" type="ORF">HNR30_002507</name>
</gene>
<dbReference type="Gene3D" id="3.60.15.10">
    <property type="entry name" value="Ribonuclease Z/Hydroxyacylglutathione hydrolase-like"/>
    <property type="match status" value="1"/>
</dbReference>
<dbReference type="InterPro" id="IPR036866">
    <property type="entry name" value="RibonucZ/Hydroxyglut_hydro"/>
</dbReference>
<dbReference type="RefSeq" id="WP_181609911.1">
    <property type="nucleotide sequence ID" value="NZ_BAABAM010000012.1"/>
</dbReference>
<dbReference type="PANTHER" id="PTHR42978:SF3">
    <property type="entry name" value="BLR3078 PROTEIN"/>
    <property type="match status" value="1"/>
</dbReference>
<feature type="domain" description="Metallo-beta-lactamase" evidence="5">
    <location>
        <begin position="20"/>
        <end position="227"/>
    </location>
</feature>
<proteinExistence type="inferred from homology"/>
<accession>A0A7W0CHE9</accession>
<evidence type="ECO:0000256" key="4">
    <source>
        <dbReference type="ARBA" id="ARBA00022833"/>
    </source>
</evidence>
<dbReference type="Proteomes" id="UP000530928">
    <property type="component" value="Unassembled WGS sequence"/>
</dbReference>
<evidence type="ECO:0000313" key="7">
    <source>
        <dbReference type="Proteomes" id="UP000530928"/>
    </source>
</evidence>
<evidence type="ECO:0000313" key="6">
    <source>
        <dbReference type="EMBL" id="MBA2891166.1"/>
    </source>
</evidence>